<proteinExistence type="predicted"/>
<reference evidence="1 2" key="1">
    <citation type="journal article" date="2019" name="Commun. Biol.">
        <title>The bagworm genome reveals a unique fibroin gene that provides high tensile strength.</title>
        <authorList>
            <person name="Kono N."/>
            <person name="Nakamura H."/>
            <person name="Ohtoshi R."/>
            <person name="Tomita M."/>
            <person name="Numata K."/>
            <person name="Arakawa K."/>
        </authorList>
    </citation>
    <scope>NUCLEOTIDE SEQUENCE [LARGE SCALE GENOMIC DNA]</scope>
</reference>
<accession>A0A4C1WFM5</accession>
<organism evidence="1 2">
    <name type="scientific">Eumeta variegata</name>
    <name type="common">Bagworm moth</name>
    <name type="synonym">Eumeta japonica</name>
    <dbReference type="NCBI Taxonomy" id="151549"/>
    <lineage>
        <taxon>Eukaryota</taxon>
        <taxon>Metazoa</taxon>
        <taxon>Ecdysozoa</taxon>
        <taxon>Arthropoda</taxon>
        <taxon>Hexapoda</taxon>
        <taxon>Insecta</taxon>
        <taxon>Pterygota</taxon>
        <taxon>Neoptera</taxon>
        <taxon>Endopterygota</taxon>
        <taxon>Lepidoptera</taxon>
        <taxon>Glossata</taxon>
        <taxon>Ditrysia</taxon>
        <taxon>Tineoidea</taxon>
        <taxon>Psychidae</taxon>
        <taxon>Oiketicinae</taxon>
        <taxon>Eumeta</taxon>
    </lineage>
</organism>
<dbReference type="Proteomes" id="UP000299102">
    <property type="component" value="Unassembled WGS sequence"/>
</dbReference>
<name>A0A4C1WFM5_EUMVA</name>
<dbReference type="EMBL" id="BGZK01000555">
    <property type="protein sequence ID" value="GBP49951.1"/>
    <property type="molecule type" value="Genomic_DNA"/>
</dbReference>
<comment type="caution">
    <text evidence="1">The sequence shown here is derived from an EMBL/GenBank/DDBJ whole genome shotgun (WGS) entry which is preliminary data.</text>
</comment>
<evidence type="ECO:0000313" key="1">
    <source>
        <dbReference type="EMBL" id="GBP49951.1"/>
    </source>
</evidence>
<dbReference type="AlphaFoldDB" id="A0A4C1WFM5"/>
<keyword evidence="2" id="KW-1185">Reference proteome</keyword>
<gene>
    <name evidence="1" type="ORF">EVAR_37035_1</name>
</gene>
<evidence type="ECO:0000313" key="2">
    <source>
        <dbReference type="Proteomes" id="UP000299102"/>
    </source>
</evidence>
<sequence>MHLDKNENVNQASAAVAIKACQRRGSISHGPAPLRVSRGDSFVIRCLYSALWRYIGGNRSILMRRRVIINWPLDATWRVHIYCTFQKNANKTYGSRMLANKMVTMVLPIPDERNEEGMQRQK</sequence>
<protein>
    <submittedName>
        <fullName evidence="1">Uncharacterized protein</fullName>
    </submittedName>
</protein>